<accession>A0ABX4H4N1</accession>
<dbReference type="RefSeq" id="WP_084232500.1">
    <property type="nucleotide sequence ID" value="NZ_CP166874.1"/>
</dbReference>
<evidence type="ECO:0000313" key="1">
    <source>
        <dbReference type="EMBL" id="PAF54847.1"/>
    </source>
</evidence>
<dbReference type="EMBL" id="NQMN01000002">
    <property type="protein sequence ID" value="PAF54847.1"/>
    <property type="molecule type" value="Genomic_DNA"/>
</dbReference>
<reference evidence="1" key="1">
    <citation type="submission" date="2017-08" db="EMBL/GenBank/DDBJ databases">
        <authorList>
            <person name="Alvarez-Ponce D."/>
            <person name="Weitzman C.L."/>
            <person name="Tillett R.L."/>
            <person name="Sandmeier F.C."/>
            <person name="Tracy C.R."/>
        </authorList>
    </citation>
    <scope>NUCLEOTIDE SEQUENCE [LARGE SCALE GENOMIC DNA]</scope>
    <source>
        <strain evidence="1">PS6</strain>
    </source>
</reference>
<dbReference type="Proteomes" id="UP000217033">
    <property type="component" value="Unassembled WGS sequence"/>
</dbReference>
<evidence type="ECO:0000313" key="2">
    <source>
        <dbReference type="Proteomes" id="UP000217033"/>
    </source>
</evidence>
<protein>
    <submittedName>
        <fullName evidence="1">Uncharacterized protein</fullName>
    </submittedName>
</protein>
<comment type="caution">
    <text evidence="1">The sequence shown here is derived from an EMBL/GenBank/DDBJ whole genome shotgun (WGS) entry which is preliminary data.</text>
</comment>
<name>A0ABX4H4N1_9BACT</name>
<gene>
    <name evidence="1" type="ORF">CJF60_03880</name>
</gene>
<organism evidence="1 2">
    <name type="scientific">Mycoplasmopsis agassizii</name>
    <dbReference type="NCBI Taxonomy" id="33922"/>
    <lineage>
        <taxon>Bacteria</taxon>
        <taxon>Bacillati</taxon>
        <taxon>Mycoplasmatota</taxon>
        <taxon>Mycoplasmoidales</taxon>
        <taxon>Metamycoplasmataceae</taxon>
        <taxon>Mycoplasmopsis</taxon>
    </lineage>
</organism>
<proteinExistence type="predicted"/>
<keyword evidence="2" id="KW-1185">Reference proteome</keyword>
<sequence>MDDNFARRLTRKSYPNANSMIQAFVSAKSFLQSFYKEHPIENYSKIYDVIHSAEHNYFKKLRAIFEHEKIESVVVKQICSYLRTRNLKHDNLKIKIDRDGTVQISSWHSFYLQVIQNYEIFEQRDEYINHFNENFMKKEFSKYQEIHDLLTNEFHSSLIDKIKNLMTMRRYSINEAKDNVLDNEIEKHKKSLHSNIQKLFYKYHLNGKGFEFEIHLNSKKGVKILKWPAYEEYQQVIKNSNFFNEDTSLFNTRITLKHYLKKRGLII</sequence>